<feature type="transmembrane region" description="Helical" evidence="1">
    <location>
        <begin position="208"/>
        <end position="229"/>
    </location>
</feature>
<protein>
    <recommendedName>
        <fullName evidence="2">Potassium channel domain-containing protein</fullName>
    </recommendedName>
</protein>
<feature type="transmembrane region" description="Helical" evidence="1">
    <location>
        <begin position="105"/>
        <end position="125"/>
    </location>
</feature>
<feature type="transmembrane region" description="Helical" evidence="1">
    <location>
        <begin position="30"/>
        <end position="48"/>
    </location>
</feature>
<feature type="transmembrane region" description="Helical" evidence="1">
    <location>
        <begin position="177"/>
        <end position="196"/>
    </location>
</feature>
<gene>
    <name evidence="3" type="ORF">J2787_003278</name>
</gene>
<proteinExistence type="predicted"/>
<dbReference type="PANTHER" id="PTHR10153">
    <property type="entry name" value="SMALL CONDUCTANCE CALCIUM-ACTIVATED POTASSIUM CHANNEL"/>
    <property type="match status" value="1"/>
</dbReference>
<evidence type="ECO:0000259" key="2">
    <source>
        <dbReference type="Pfam" id="PF07885"/>
    </source>
</evidence>
<evidence type="ECO:0000313" key="4">
    <source>
        <dbReference type="Proteomes" id="UP001184861"/>
    </source>
</evidence>
<evidence type="ECO:0000256" key="1">
    <source>
        <dbReference type="SAM" id="Phobius"/>
    </source>
</evidence>
<feature type="transmembrane region" description="Helical" evidence="1">
    <location>
        <begin position="54"/>
        <end position="73"/>
    </location>
</feature>
<comment type="caution">
    <text evidence="3">The sequence shown here is derived from an EMBL/GenBank/DDBJ whole genome shotgun (WGS) entry which is preliminary data.</text>
</comment>
<dbReference type="InterPro" id="IPR013099">
    <property type="entry name" value="K_chnl_dom"/>
</dbReference>
<keyword evidence="1" id="KW-1133">Transmembrane helix</keyword>
<dbReference type="EMBL" id="JAVDQY010000003">
    <property type="protein sequence ID" value="MDR6527886.1"/>
    <property type="molecule type" value="Genomic_DNA"/>
</dbReference>
<name>A0AAE3YCY6_9FLAO</name>
<dbReference type="RefSeq" id="WP_081989177.1">
    <property type="nucleotide sequence ID" value="NZ_JAVDQY010000003.1"/>
</dbReference>
<accession>A0AAE3YCY6</accession>
<dbReference type="SUPFAM" id="SSF81324">
    <property type="entry name" value="Voltage-gated potassium channels"/>
    <property type="match status" value="1"/>
</dbReference>
<keyword evidence="1" id="KW-0472">Membrane</keyword>
<dbReference type="Proteomes" id="UP001184861">
    <property type="component" value="Unassembled WGS sequence"/>
</dbReference>
<feature type="domain" description="Potassium channel" evidence="2">
    <location>
        <begin position="175"/>
        <end position="232"/>
    </location>
</feature>
<reference evidence="3" key="1">
    <citation type="submission" date="2023-07" db="EMBL/GenBank/DDBJ databases">
        <title>Sorghum-associated microbial communities from plants grown in Nebraska, USA.</title>
        <authorList>
            <person name="Schachtman D."/>
        </authorList>
    </citation>
    <scope>NUCLEOTIDE SEQUENCE</scope>
    <source>
        <strain evidence="3">DS2360</strain>
    </source>
</reference>
<dbReference type="GO" id="GO:0016286">
    <property type="term" value="F:small conductance calcium-activated potassium channel activity"/>
    <property type="evidence" value="ECO:0007669"/>
    <property type="project" value="InterPro"/>
</dbReference>
<evidence type="ECO:0000313" key="3">
    <source>
        <dbReference type="EMBL" id="MDR6527886.1"/>
    </source>
</evidence>
<dbReference type="InterPro" id="IPR015449">
    <property type="entry name" value="K_chnl_Ca-activ_SK"/>
</dbReference>
<dbReference type="AlphaFoldDB" id="A0AAE3YCY6"/>
<dbReference type="GO" id="GO:0016020">
    <property type="term" value="C:membrane"/>
    <property type="evidence" value="ECO:0007669"/>
    <property type="project" value="InterPro"/>
</dbReference>
<dbReference type="Gene3D" id="1.10.287.70">
    <property type="match status" value="1"/>
</dbReference>
<dbReference type="Pfam" id="PF07885">
    <property type="entry name" value="Ion_trans_2"/>
    <property type="match status" value="1"/>
</dbReference>
<sequence length="236" mass="27248">MITIHGEDPQQSLGFIRKTSQKLQERKYEILLFALLQHLFVGVFLTDMDFYTHVIWPINMLILGLGSVFLFIGKHSWKHWFRNLHFIVILLLPIGIPFFKDISWYFTFLNINYVVFFCFLFMEVLRFLIKPGYINTDIISASICGYMLLIEIAVFSLQFFQYRNHASFKGVDISSPALTFIDLVYFCSITFTSIGFGDITPNTHVTKLITAFVGIAGQFYTVVLVGILISKFSSKN</sequence>
<organism evidence="3 4">
    <name type="scientific">Chryseobacterium rhizosphaerae</name>
    <dbReference type="NCBI Taxonomy" id="395937"/>
    <lineage>
        <taxon>Bacteria</taxon>
        <taxon>Pseudomonadati</taxon>
        <taxon>Bacteroidota</taxon>
        <taxon>Flavobacteriia</taxon>
        <taxon>Flavobacteriales</taxon>
        <taxon>Weeksellaceae</taxon>
        <taxon>Chryseobacterium group</taxon>
        <taxon>Chryseobacterium</taxon>
    </lineage>
</organism>
<feature type="transmembrane region" description="Helical" evidence="1">
    <location>
        <begin position="80"/>
        <end position="99"/>
    </location>
</feature>
<keyword evidence="1" id="KW-0812">Transmembrane</keyword>
<feature type="transmembrane region" description="Helical" evidence="1">
    <location>
        <begin position="137"/>
        <end position="157"/>
    </location>
</feature>